<dbReference type="Pfam" id="PF11672">
    <property type="entry name" value="DUF3268"/>
    <property type="match status" value="1"/>
</dbReference>
<name>A0ABV9C0V9_9GAMM</name>
<reference evidence="2" key="1">
    <citation type="journal article" date="2019" name="Int. J. Syst. Evol. Microbiol.">
        <title>The Global Catalogue of Microorganisms (GCM) 10K type strain sequencing project: providing services to taxonomists for standard genome sequencing and annotation.</title>
        <authorList>
            <consortium name="The Broad Institute Genomics Platform"/>
            <consortium name="The Broad Institute Genome Sequencing Center for Infectious Disease"/>
            <person name="Wu L."/>
            <person name="Ma J."/>
        </authorList>
    </citation>
    <scope>NUCLEOTIDE SEQUENCE [LARGE SCALE GENOMIC DNA]</scope>
    <source>
        <strain evidence="2">CCM 4481</strain>
    </source>
</reference>
<comment type="caution">
    <text evidence="1">The sequence shown here is derived from an EMBL/GenBank/DDBJ whole genome shotgun (WGS) entry which is preliminary data.</text>
</comment>
<keyword evidence="1" id="KW-0862">Zinc</keyword>
<protein>
    <submittedName>
        <fullName evidence="1">Zinc-finger-containing protein</fullName>
    </submittedName>
</protein>
<dbReference type="RefSeq" id="WP_266151428.1">
    <property type="nucleotide sequence ID" value="NZ_CP064028.1"/>
</dbReference>
<dbReference type="InterPro" id="IPR021686">
    <property type="entry name" value="DUF3268"/>
</dbReference>
<evidence type="ECO:0000313" key="2">
    <source>
        <dbReference type="Proteomes" id="UP001595961"/>
    </source>
</evidence>
<sequence length="129" mass="14614">MFILPPETADRERIAESLRTFVLAALPGKRLKVTVEVAKKRRSDDQNRALWGVAYKTLADEATREARKICKPHFERLWQSGGMDRTEAYAWLASKLGLTPALCHWGLFDIRTCHRARDLCAGMMGAIRG</sequence>
<keyword evidence="1" id="KW-0479">Metal-binding</keyword>
<dbReference type="GO" id="GO:0008270">
    <property type="term" value="F:zinc ion binding"/>
    <property type="evidence" value="ECO:0007669"/>
    <property type="project" value="UniProtKB-KW"/>
</dbReference>
<proteinExistence type="predicted"/>
<organism evidence="1 2">
    <name type="scientific">Dyella halodurans</name>
    <dbReference type="NCBI Taxonomy" id="1920171"/>
    <lineage>
        <taxon>Bacteria</taxon>
        <taxon>Pseudomonadati</taxon>
        <taxon>Pseudomonadota</taxon>
        <taxon>Gammaproteobacteria</taxon>
        <taxon>Lysobacterales</taxon>
        <taxon>Rhodanobacteraceae</taxon>
        <taxon>Dyella</taxon>
    </lineage>
</organism>
<evidence type="ECO:0000313" key="1">
    <source>
        <dbReference type="EMBL" id="MFC4526365.1"/>
    </source>
</evidence>
<accession>A0ABV9C0V9</accession>
<dbReference type="Proteomes" id="UP001595961">
    <property type="component" value="Unassembled WGS sequence"/>
</dbReference>
<dbReference type="EMBL" id="JBHSGA010000013">
    <property type="protein sequence ID" value="MFC4526365.1"/>
    <property type="molecule type" value="Genomic_DNA"/>
</dbReference>
<keyword evidence="1" id="KW-0863">Zinc-finger</keyword>
<keyword evidence="2" id="KW-1185">Reference proteome</keyword>
<dbReference type="InterPro" id="IPR036619">
    <property type="entry name" value="NinB_sf"/>
</dbReference>
<gene>
    <name evidence="1" type="ORF">ACFO5W_06900</name>
</gene>
<dbReference type="Gene3D" id="1.10.3790.10">
    <property type="entry name" value="NinB"/>
    <property type="match status" value="1"/>
</dbReference>